<organism evidence="1 2">
    <name type="scientific">PS1 clade bacterium</name>
    <dbReference type="NCBI Taxonomy" id="2175152"/>
    <lineage>
        <taxon>Bacteria</taxon>
        <taxon>Pseudomonadati</taxon>
        <taxon>Pseudomonadota</taxon>
        <taxon>Alphaproteobacteria</taxon>
        <taxon>PS1 clade</taxon>
    </lineage>
</organism>
<evidence type="ECO:0000313" key="2">
    <source>
        <dbReference type="Proteomes" id="UP000253570"/>
    </source>
</evidence>
<evidence type="ECO:0000313" key="1">
    <source>
        <dbReference type="EMBL" id="RCL74643.1"/>
    </source>
</evidence>
<dbReference type="AlphaFoldDB" id="A0A368DTN9"/>
<protein>
    <submittedName>
        <fullName evidence="1">Uncharacterized protein</fullName>
    </submittedName>
</protein>
<gene>
    <name evidence="1" type="ORF">DBW71_00415</name>
</gene>
<comment type="caution">
    <text evidence="1">The sequence shown here is derived from an EMBL/GenBank/DDBJ whole genome shotgun (WGS) entry which is preliminary data.</text>
</comment>
<accession>A0A368DTN9</accession>
<sequence>MNILDRKYFFFITLVIIYLACATISNATSHGEPEVQSRFGDWRVLKYVDDSKEHCYIASSPIKQAPTDKEWNPNFFIKKIDGGSHNEPSLYAGYNFKKDTPVTIKILNSTFSMSAQEKHAWLITKDEENKLVEAMKKGYQMIIKGTSEFETSTTDHYSLKGVTRSLQELNDICL</sequence>
<reference evidence="1 2" key="1">
    <citation type="journal article" date="2018" name="Microbiome">
        <title>Fine metagenomic profile of the Mediterranean stratified and mixed water columns revealed by assembly and recruitment.</title>
        <authorList>
            <person name="Haro-Moreno J.M."/>
            <person name="Lopez-Perez M."/>
            <person name="De La Torre J.R."/>
            <person name="Picazo A."/>
            <person name="Camacho A."/>
            <person name="Rodriguez-Valera F."/>
        </authorList>
    </citation>
    <scope>NUCLEOTIDE SEQUENCE [LARGE SCALE GENOMIC DNA]</scope>
    <source>
        <strain evidence="1">MED-G57</strain>
    </source>
</reference>
<proteinExistence type="predicted"/>
<name>A0A368DTN9_9PROT</name>
<dbReference type="EMBL" id="QOQD01000001">
    <property type="protein sequence ID" value="RCL74643.1"/>
    <property type="molecule type" value="Genomic_DNA"/>
</dbReference>
<dbReference type="Proteomes" id="UP000253570">
    <property type="component" value="Unassembled WGS sequence"/>
</dbReference>